<dbReference type="InterPro" id="IPR012816">
    <property type="entry name" value="NADAR"/>
</dbReference>
<dbReference type="SUPFAM" id="SSF143990">
    <property type="entry name" value="YbiA-like"/>
    <property type="match status" value="1"/>
</dbReference>
<dbReference type="InParanoid" id="A0A078A0P1"/>
<dbReference type="OrthoDB" id="206452at2759"/>
<dbReference type="CDD" id="cd15457">
    <property type="entry name" value="NADAR"/>
    <property type="match status" value="1"/>
</dbReference>
<keyword evidence="3" id="KW-1185">Reference proteome</keyword>
<sequence length="177" mass="20583">MEEQSEIKFVESKTKVGAEETKDLKINSETVNFYDDNCQETGWLTNYWPSPIQANDKYYPTSEHYFQSVKFTDPEYSEKIRLASTPDEAKIFGQNRTQPIQADWGNRRIEVMKDALRYKFHQNLELQEKLLSLSGKNIVEHTEDDSFWGDGGDSTGQNMLGKLLMEVRDELSQLKKL</sequence>
<proteinExistence type="predicted"/>
<dbReference type="NCBIfam" id="TIGR02464">
    <property type="entry name" value="ribofla_fusion"/>
    <property type="match status" value="1"/>
</dbReference>
<dbReference type="AlphaFoldDB" id="A0A078A0P1"/>
<organism evidence="2 3">
    <name type="scientific">Stylonychia lemnae</name>
    <name type="common">Ciliate</name>
    <dbReference type="NCBI Taxonomy" id="5949"/>
    <lineage>
        <taxon>Eukaryota</taxon>
        <taxon>Sar</taxon>
        <taxon>Alveolata</taxon>
        <taxon>Ciliophora</taxon>
        <taxon>Intramacronucleata</taxon>
        <taxon>Spirotrichea</taxon>
        <taxon>Stichotrichia</taxon>
        <taxon>Sporadotrichida</taxon>
        <taxon>Oxytrichidae</taxon>
        <taxon>Stylonychinae</taxon>
        <taxon>Stylonychia</taxon>
    </lineage>
</organism>
<name>A0A078A0P1_STYLE</name>
<evidence type="ECO:0000259" key="1">
    <source>
        <dbReference type="Pfam" id="PF08719"/>
    </source>
</evidence>
<protein>
    <submittedName>
        <fullName evidence="2">Swarming motility protein ybia</fullName>
    </submittedName>
</protein>
<dbReference type="Pfam" id="PF08719">
    <property type="entry name" value="NADAR"/>
    <property type="match status" value="1"/>
</dbReference>
<reference evidence="2 3" key="1">
    <citation type="submission" date="2014-06" db="EMBL/GenBank/DDBJ databases">
        <authorList>
            <person name="Swart Estienne"/>
        </authorList>
    </citation>
    <scope>NUCLEOTIDE SEQUENCE [LARGE SCALE GENOMIC DNA]</scope>
    <source>
        <strain evidence="2 3">130c</strain>
    </source>
</reference>
<dbReference type="InterPro" id="IPR037238">
    <property type="entry name" value="YbiA-like_sf"/>
</dbReference>
<evidence type="ECO:0000313" key="2">
    <source>
        <dbReference type="EMBL" id="CDW75023.1"/>
    </source>
</evidence>
<evidence type="ECO:0000313" key="3">
    <source>
        <dbReference type="Proteomes" id="UP000039865"/>
    </source>
</evidence>
<dbReference type="OMA" id="YFWGCGA"/>
<accession>A0A078A0P1</accession>
<dbReference type="EMBL" id="CCKQ01003883">
    <property type="protein sequence ID" value="CDW75023.1"/>
    <property type="molecule type" value="Genomic_DNA"/>
</dbReference>
<dbReference type="Gene3D" id="1.10.357.40">
    <property type="entry name" value="YbiA-like"/>
    <property type="match status" value="1"/>
</dbReference>
<dbReference type="Proteomes" id="UP000039865">
    <property type="component" value="Unassembled WGS sequence"/>
</dbReference>
<feature type="domain" description="NADAR" evidence="1">
    <location>
        <begin position="33"/>
        <end position="171"/>
    </location>
</feature>
<gene>
    <name evidence="2" type="primary">Contig18717.g19877</name>
    <name evidence="2" type="ORF">STYLEM_4008</name>
</gene>